<comment type="caution">
    <text evidence="2">The sequence shown here is derived from an EMBL/GenBank/DDBJ whole genome shotgun (WGS) entry which is preliminary data.</text>
</comment>
<feature type="region of interest" description="Disordered" evidence="1">
    <location>
        <begin position="115"/>
        <end position="237"/>
    </location>
</feature>
<dbReference type="AlphaFoldDB" id="A0A8H3I9P1"/>
<feature type="compositionally biased region" description="Polar residues" evidence="1">
    <location>
        <begin position="140"/>
        <end position="158"/>
    </location>
</feature>
<keyword evidence="3" id="KW-1185">Reference proteome</keyword>
<evidence type="ECO:0000313" key="3">
    <source>
        <dbReference type="Proteomes" id="UP000664169"/>
    </source>
</evidence>
<dbReference type="Proteomes" id="UP000664169">
    <property type="component" value="Unassembled WGS sequence"/>
</dbReference>
<name>A0A8H3I9P1_9LECA</name>
<feature type="compositionally biased region" description="Low complexity" evidence="1">
    <location>
        <begin position="118"/>
        <end position="130"/>
    </location>
</feature>
<evidence type="ECO:0000313" key="2">
    <source>
        <dbReference type="EMBL" id="CAF9905484.1"/>
    </source>
</evidence>
<reference evidence="2" key="1">
    <citation type="submission" date="2021-03" db="EMBL/GenBank/DDBJ databases">
        <authorList>
            <person name="Tagirdzhanova G."/>
        </authorList>
    </citation>
    <scope>NUCLEOTIDE SEQUENCE</scope>
</reference>
<evidence type="ECO:0008006" key="4">
    <source>
        <dbReference type="Google" id="ProtNLM"/>
    </source>
</evidence>
<dbReference type="PANTHER" id="PTHR37988">
    <property type="entry name" value="UPF0592 MEMBRANE PROTEIN C7D4.03C"/>
    <property type="match status" value="1"/>
</dbReference>
<dbReference type="OrthoDB" id="296767at2759"/>
<proteinExistence type="predicted"/>
<protein>
    <recommendedName>
        <fullName evidence="4">DUF1765-domain-containing protein</fullName>
    </recommendedName>
</protein>
<gene>
    <name evidence="2" type="ORF">GOMPHAMPRED_003209</name>
</gene>
<evidence type="ECO:0000256" key="1">
    <source>
        <dbReference type="SAM" id="MobiDB-lite"/>
    </source>
</evidence>
<dbReference type="InterPro" id="IPR013887">
    <property type="entry name" value="UPF0592"/>
</dbReference>
<organism evidence="2 3">
    <name type="scientific">Gomphillus americanus</name>
    <dbReference type="NCBI Taxonomy" id="1940652"/>
    <lineage>
        <taxon>Eukaryota</taxon>
        <taxon>Fungi</taxon>
        <taxon>Dikarya</taxon>
        <taxon>Ascomycota</taxon>
        <taxon>Pezizomycotina</taxon>
        <taxon>Lecanoromycetes</taxon>
        <taxon>OSLEUM clade</taxon>
        <taxon>Ostropomycetidae</taxon>
        <taxon>Ostropales</taxon>
        <taxon>Graphidaceae</taxon>
        <taxon>Gomphilloideae</taxon>
        <taxon>Gomphillus</taxon>
    </lineage>
</organism>
<feature type="compositionally biased region" description="Polar residues" evidence="1">
    <location>
        <begin position="199"/>
        <end position="217"/>
    </location>
</feature>
<feature type="region of interest" description="Disordered" evidence="1">
    <location>
        <begin position="48"/>
        <end position="69"/>
    </location>
</feature>
<feature type="compositionally biased region" description="Polar residues" evidence="1">
    <location>
        <begin position="178"/>
        <end position="190"/>
    </location>
</feature>
<dbReference type="PANTHER" id="PTHR37988:SF1">
    <property type="entry name" value="UPF0592 MEMBRANE PROTEIN C7D4.03C"/>
    <property type="match status" value="1"/>
</dbReference>
<feature type="region of interest" description="Disordered" evidence="1">
    <location>
        <begin position="904"/>
        <end position="948"/>
    </location>
</feature>
<feature type="compositionally biased region" description="Low complexity" evidence="1">
    <location>
        <begin position="228"/>
        <end position="237"/>
    </location>
</feature>
<accession>A0A8H3I9P1</accession>
<feature type="compositionally biased region" description="Low complexity" evidence="1">
    <location>
        <begin position="915"/>
        <end position="938"/>
    </location>
</feature>
<dbReference type="EMBL" id="CAJPDQ010000002">
    <property type="protein sequence ID" value="CAF9905484.1"/>
    <property type="molecule type" value="Genomic_DNA"/>
</dbReference>
<dbReference type="Pfam" id="PF08578">
    <property type="entry name" value="DUF1765"/>
    <property type="match status" value="1"/>
</dbReference>
<sequence length="1058" mass="118225">MGKGGGTEVEKNWKDMSWIGGSRHKHMSALDTITKTHVNAVDMNLATQSQEKQPVGAATTTVQTEAEEDGVKEIQPSLIRSSSWKKRSSRLSFKKFSISELADPTLVEPPKALVNQESTSWRSKSTSSLSNLAKRGSRIIRTSSPSTGHSRTPSTSITKPEKAVTTKTEATSAKILEPSSTVQSFHTSQRPAMPKADRPTSSFFNRSASSPQLSSNLKKPRSTEPLSIATADPPTTIPALPTLTRLQQFQSAPPELLRKKDELWNTFRALDQDHAKFNNKPSSFKIGVIKSSLLPFLRRYVDHPSNRNLRIEDLDRRINVLNKWWTGLLAMTSGREGYAIAPSDRPMILDALTGIMQRPEWKQVMTSGRQNKSKASSSSSLSASGSEFLADTVLNNARGMFTQNLLSQMNFAVDRLSLRTVAASVVAFCGKAIAYAFFYCPGVADILLGLWNVPQTTIRRVLDEVGILRNINTKDTAESIAHLFPSNLQHLCLKTVPTLMRTLRERSLTRKNLEFINWDGPWIGRWSGRDSDLCFSFTKHYLHLVCKILGEDATDRERICAPGAVFVYGQLLSIMDATISVHKNPSAPSQAVTFDDILGADVSATTIATRAPNTARLMAENRLIMLLREILSENYPAAPALKISFAAMFGNLLKAATKRTSVTDGDACFILCDFLEESMFILARFFRNAEDPMAFLDWPFWLDVLKRLGDSNNTMTEVRLYAFIYSLWGYITRDDSKKRDLCQGWLLEDEYAYRQFNHWCPMVRAYYQRLLIWRIARCDGDASELDLEIYACLLSLLQKVFSQYLYKRSMADQEGDMIPSSTPATPAPGRRLLIIRDDSITIPTAMSPAFLASPTNNSTYQKLTSLENLDRFSVSSESIEKTAKKRFVFLRHLNSFLSTTASIYSSEPASPKDSPPSSTHTPGESTGTSTPESRTSRPNTPPTPVPEYIPSRSFKFSLEWVDRAYPYRLDRKLYPPRLPPPAQMVLPKELTEAILLGDTVPSTKEEPASRYIGIALAEWSILVSECASFTERRQREGVPAGRVETPMLGVETFRKPIG</sequence>